<evidence type="ECO:0000256" key="3">
    <source>
        <dbReference type="ARBA" id="ARBA00023002"/>
    </source>
</evidence>
<dbReference type="EC" id="1.1.1.184" evidence="4"/>
<dbReference type="InterPro" id="IPR020904">
    <property type="entry name" value="Sc_DH/Rdtase_CS"/>
</dbReference>
<name>A0AAV2RJA1_MEGNR</name>
<evidence type="ECO:0000313" key="6">
    <source>
        <dbReference type="Proteomes" id="UP001497623"/>
    </source>
</evidence>
<dbReference type="Pfam" id="PF00106">
    <property type="entry name" value="adh_short"/>
    <property type="match status" value="1"/>
</dbReference>
<proteinExistence type="inferred from homology"/>
<evidence type="ECO:0000256" key="4">
    <source>
        <dbReference type="ARBA" id="ARBA00026118"/>
    </source>
</evidence>
<keyword evidence="2" id="KW-0521">NADP</keyword>
<dbReference type="InterPro" id="IPR045313">
    <property type="entry name" value="CBR1-like"/>
</dbReference>
<comment type="caution">
    <text evidence="5">The sequence shown here is derived from an EMBL/GenBank/DDBJ whole genome shotgun (WGS) entry which is preliminary data.</text>
</comment>
<dbReference type="InterPro" id="IPR036291">
    <property type="entry name" value="NAD(P)-bd_dom_sf"/>
</dbReference>
<dbReference type="SUPFAM" id="SSF51735">
    <property type="entry name" value="NAD(P)-binding Rossmann-fold domains"/>
    <property type="match status" value="1"/>
</dbReference>
<protein>
    <recommendedName>
        <fullName evidence="4">carbonyl reductase (NADPH)</fullName>
        <ecNumber evidence="4">1.1.1.184</ecNumber>
    </recommendedName>
</protein>
<accession>A0AAV2RJA1</accession>
<dbReference type="InterPro" id="IPR002347">
    <property type="entry name" value="SDR_fam"/>
</dbReference>
<dbReference type="Gene3D" id="3.40.50.720">
    <property type="entry name" value="NAD(P)-binding Rossmann-like Domain"/>
    <property type="match status" value="1"/>
</dbReference>
<dbReference type="Proteomes" id="UP001497623">
    <property type="component" value="Unassembled WGS sequence"/>
</dbReference>
<gene>
    <name evidence="5" type="ORF">MNOR_LOCUS25372</name>
</gene>
<dbReference type="PANTHER" id="PTHR43963">
    <property type="entry name" value="CARBONYL REDUCTASE 1-RELATED"/>
    <property type="match status" value="1"/>
</dbReference>
<reference evidence="5 6" key="1">
    <citation type="submission" date="2024-05" db="EMBL/GenBank/DDBJ databases">
        <authorList>
            <person name="Wallberg A."/>
        </authorList>
    </citation>
    <scope>NUCLEOTIDE SEQUENCE [LARGE SCALE GENOMIC DNA]</scope>
</reference>
<evidence type="ECO:0000256" key="1">
    <source>
        <dbReference type="ARBA" id="ARBA00006484"/>
    </source>
</evidence>
<evidence type="ECO:0000256" key="2">
    <source>
        <dbReference type="ARBA" id="ARBA00022857"/>
    </source>
</evidence>
<dbReference type="AlphaFoldDB" id="A0AAV2RJA1"/>
<sequence>MANNKRIAVVTGANKGIGFAIVKELCAKFDGIVYLTSRDEGRGKAAQQEIVKLGLSCYYHQLDITDQASIDQFATYIKNNYEGFDCLVNNAGFAYKAAATEPIGVQAKDTVEINYFGTLALCKALFPLLRPHARVCNVSSMAGMLKYVNGDEPHATEIKKKLVSDTLTEDELSNLMNQFVETANDGTHKQKGWGSSTYCTSKIGVSALSRIQQREFDADPREDLVVNFCHPGYVDTDMSSHKGPLTVEEGAVAPVYLALLPPNIASPKGEFHWFDCKLIDWVTTAN</sequence>
<dbReference type="CDD" id="cd05324">
    <property type="entry name" value="carb_red_PTCR-like_SDR_c"/>
    <property type="match status" value="1"/>
</dbReference>
<dbReference type="GO" id="GO:0004090">
    <property type="term" value="F:carbonyl reductase (NADPH) activity"/>
    <property type="evidence" value="ECO:0007669"/>
    <property type="project" value="UniProtKB-EC"/>
</dbReference>
<comment type="similarity">
    <text evidence="1">Belongs to the short-chain dehydrogenases/reductases (SDR) family.</text>
</comment>
<dbReference type="EMBL" id="CAXKWB010024149">
    <property type="protein sequence ID" value="CAL4126104.1"/>
    <property type="molecule type" value="Genomic_DNA"/>
</dbReference>
<dbReference type="PROSITE" id="PS00061">
    <property type="entry name" value="ADH_SHORT"/>
    <property type="match status" value="1"/>
</dbReference>
<evidence type="ECO:0000313" key="5">
    <source>
        <dbReference type="EMBL" id="CAL4126104.1"/>
    </source>
</evidence>
<dbReference type="PANTHER" id="PTHR43963:SF4">
    <property type="entry name" value="CARBONYL REDUCTASE (NADPH)"/>
    <property type="match status" value="1"/>
</dbReference>
<keyword evidence="6" id="KW-1185">Reference proteome</keyword>
<dbReference type="PRINTS" id="PR00081">
    <property type="entry name" value="GDHRDH"/>
</dbReference>
<keyword evidence="3" id="KW-0560">Oxidoreductase</keyword>
<organism evidence="5 6">
    <name type="scientific">Meganyctiphanes norvegica</name>
    <name type="common">Northern krill</name>
    <name type="synonym">Thysanopoda norvegica</name>
    <dbReference type="NCBI Taxonomy" id="48144"/>
    <lineage>
        <taxon>Eukaryota</taxon>
        <taxon>Metazoa</taxon>
        <taxon>Ecdysozoa</taxon>
        <taxon>Arthropoda</taxon>
        <taxon>Crustacea</taxon>
        <taxon>Multicrustacea</taxon>
        <taxon>Malacostraca</taxon>
        <taxon>Eumalacostraca</taxon>
        <taxon>Eucarida</taxon>
        <taxon>Euphausiacea</taxon>
        <taxon>Euphausiidae</taxon>
        <taxon>Meganyctiphanes</taxon>
    </lineage>
</organism>